<protein>
    <recommendedName>
        <fullName evidence="2">Fe2OG dioxygenase domain-containing protein</fullName>
    </recommendedName>
</protein>
<dbReference type="AlphaFoldDB" id="A0A381NWX5"/>
<evidence type="ECO:0000313" key="1">
    <source>
        <dbReference type="EMBL" id="SUZ58739.1"/>
    </source>
</evidence>
<dbReference type="InterPro" id="IPR008775">
    <property type="entry name" value="Phytyl_CoA_dOase-like"/>
</dbReference>
<dbReference type="SUPFAM" id="SSF51197">
    <property type="entry name" value="Clavaminate synthase-like"/>
    <property type="match status" value="1"/>
</dbReference>
<reference evidence="1" key="1">
    <citation type="submission" date="2018-05" db="EMBL/GenBank/DDBJ databases">
        <authorList>
            <person name="Lanie J.A."/>
            <person name="Ng W.-L."/>
            <person name="Kazmierczak K.M."/>
            <person name="Andrzejewski T.M."/>
            <person name="Davidsen T.M."/>
            <person name="Wayne K.J."/>
            <person name="Tettelin H."/>
            <person name="Glass J.I."/>
            <person name="Rusch D."/>
            <person name="Podicherti R."/>
            <person name="Tsui H.-C.T."/>
            <person name="Winkler M.E."/>
        </authorList>
    </citation>
    <scope>NUCLEOTIDE SEQUENCE</scope>
</reference>
<dbReference type="PANTHER" id="PTHR20883:SF48">
    <property type="entry name" value="ECTOINE DIOXYGENASE"/>
    <property type="match status" value="1"/>
</dbReference>
<sequence length="253" mass="28886">MLSTTQLDHYDTQGFVIPDFRLDKDTLVTIKGHHERLISRLPEFRDYCPSVLAYDLAFLNYARIPEILDMVEQVLGNHFALWNSSFFAKPAANGRATPWHQDGEYWPIRPIATCTVWIAIDDATPDNGCLKLIPGSHKQEALLKHETNPNTNLTLNQELLSSEFDESKTVNLALEAGQISLHDVRLVHGSDANTSAYPRRGMTLRYMPLTSVFDRELAVSQSEKMGFKAHHERTLFLMRGTDQTGQNDFRLRW</sequence>
<dbReference type="GO" id="GO:0016491">
    <property type="term" value="F:oxidoreductase activity"/>
    <property type="evidence" value="ECO:0007669"/>
    <property type="project" value="UniProtKB-ARBA"/>
</dbReference>
<accession>A0A381NWX5</accession>
<name>A0A381NWX5_9ZZZZ</name>
<dbReference type="EMBL" id="UINC01000638">
    <property type="protein sequence ID" value="SUZ58739.1"/>
    <property type="molecule type" value="Genomic_DNA"/>
</dbReference>
<evidence type="ECO:0008006" key="2">
    <source>
        <dbReference type="Google" id="ProtNLM"/>
    </source>
</evidence>
<proteinExistence type="predicted"/>
<dbReference type="GO" id="GO:0046872">
    <property type="term" value="F:metal ion binding"/>
    <property type="evidence" value="ECO:0007669"/>
    <property type="project" value="UniProtKB-ARBA"/>
</dbReference>
<organism evidence="1">
    <name type="scientific">marine metagenome</name>
    <dbReference type="NCBI Taxonomy" id="408172"/>
    <lineage>
        <taxon>unclassified sequences</taxon>
        <taxon>metagenomes</taxon>
        <taxon>ecological metagenomes</taxon>
    </lineage>
</organism>
<gene>
    <name evidence="1" type="ORF">METZ01_LOCUS11593</name>
</gene>
<dbReference type="PANTHER" id="PTHR20883">
    <property type="entry name" value="PHYTANOYL-COA DIOXYGENASE DOMAIN CONTAINING 1"/>
    <property type="match status" value="1"/>
</dbReference>
<dbReference type="Gene3D" id="2.60.120.620">
    <property type="entry name" value="q2cbj1_9rhob like domain"/>
    <property type="match status" value="1"/>
</dbReference>
<dbReference type="Pfam" id="PF05721">
    <property type="entry name" value="PhyH"/>
    <property type="match status" value="1"/>
</dbReference>